<dbReference type="EMBL" id="UZAH01027694">
    <property type="protein sequence ID" value="VDO94185.1"/>
    <property type="molecule type" value="Genomic_DNA"/>
</dbReference>
<protein>
    <submittedName>
        <fullName evidence="3">Cytoplasmic dynein 2 heavy chain 1</fullName>
    </submittedName>
</protein>
<reference evidence="1 2" key="1">
    <citation type="submission" date="2018-11" db="EMBL/GenBank/DDBJ databases">
        <authorList>
            <consortium name="Pathogen Informatics"/>
        </authorList>
    </citation>
    <scope>NUCLEOTIDE SEQUENCE [LARGE SCALE GENOMIC DNA]</scope>
</reference>
<evidence type="ECO:0000313" key="2">
    <source>
        <dbReference type="Proteomes" id="UP000050761"/>
    </source>
</evidence>
<reference evidence="3" key="2">
    <citation type="submission" date="2019-09" db="UniProtKB">
        <authorList>
            <consortium name="WormBaseParasite"/>
        </authorList>
    </citation>
    <scope>IDENTIFICATION</scope>
</reference>
<dbReference type="OrthoDB" id="447173at2759"/>
<dbReference type="AlphaFoldDB" id="A0A3P8DD36"/>
<dbReference type="Proteomes" id="UP000050761">
    <property type="component" value="Unassembled WGS sequence"/>
</dbReference>
<name>A0A3P8DD36_HELPZ</name>
<proteinExistence type="predicted"/>
<accession>A0A3P8DD36</accession>
<gene>
    <name evidence="1" type="ORF">HPBE_LOCUS12928</name>
</gene>
<evidence type="ECO:0000313" key="1">
    <source>
        <dbReference type="EMBL" id="VDO94185.1"/>
    </source>
</evidence>
<dbReference type="WBParaSite" id="HPBE_0001292701-mRNA-1">
    <property type="protein sequence ID" value="HPBE_0001292701-mRNA-1"/>
    <property type="gene ID" value="HPBE_0001292701"/>
</dbReference>
<sequence length="428" mass="49215">MSKEEEKDVRRTYLLRVASHILGLNIVEEKLRHLQPIETFCDTNATLLTIALTEQRGVDLSNTMKSGTLPRVVFYKSRPTPLTNENYKAMVNVMSMNGASNEVFLKSVQNVTEQYNEAFEPLQIIIDTIEDREIDELIGLVEAFEDTCDALWNSQPPYPETRMRSLIQCMESYLCEQITAKIDETKLWKDSEAVEKLNAGISACAQWDLSVQLMTGQTWKRQVEDTWKGDPVDMKYLQGFKKRLGEVLSLKQLGPQIALLLNERGVEAEVEKTIETAMRNTAVTEKALDPIIERTLPVLKSRLQPNKLENNHLTADLEKYKNFLCRAKIKEKLQSEREALLTQLSTKLVDKEREIDNRMSTYSEQGRFLTEIAAKVVWIRQQSNKLENLKSLCSALLDDLTGYPTLNTRMTSFMDKLKQAEQESYDQW</sequence>
<keyword evidence="2" id="KW-1185">Reference proteome</keyword>
<organism evidence="1">
    <name type="scientific">Heligmosomoides polygyrus</name>
    <name type="common">Parasitic roundworm</name>
    <dbReference type="NCBI Taxonomy" id="6339"/>
    <lineage>
        <taxon>Eukaryota</taxon>
        <taxon>Metazoa</taxon>
        <taxon>Ecdysozoa</taxon>
        <taxon>Nematoda</taxon>
        <taxon>Chromadorea</taxon>
        <taxon>Rhabditida</taxon>
        <taxon>Rhabditina</taxon>
        <taxon>Rhabditomorpha</taxon>
        <taxon>Strongyloidea</taxon>
        <taxon>Heligmosomidae</taxon>
        <taxon>Heligmosomoides</taxon>
    </lineage>
</organism>
<evidence type="ECO:0000313" key="3">
    <source>
        <dbReference type="WBParaSite" id="HPBE_0001292701-mRNA-1"/>
    </source>
</evidence>